<dbReference type="GO" id="GO:0036038">
    <property type="term" value="C:MKS complex"/>
    <property type="evidence" value="ECO:0007669"/>
    <property type="project" value="InterPro"/>
</dbReference>
<sequence length="993" mass="111085">MVDFPALGLFVAVLLNFQQVDTAGEVLSRQDAGKCKRNEVFNTISLQCIPCEEQHGLASVDGASCVCAPHYKMVKWDGAGTPVCERCAENHIVTLDGLDCVPCNFTNLQINNNYNESKICSPCSASEIRVERSLNGTLNSFAYCLQCAPNFIPSPDKTECTRCPIIPSFENCTCPLISHELVNKIYCIPRTYLLDFPDDRSTYTVEYSSGVKVDSTFLRNNLRLAAYQCKLKNHSACQAVANMCVMVMFRDGYRGSPCNFFRDAKHIPTSEAGHLPWIFYGDGDAQTVLSKKKIMSTYSLDSSSKNNIVNLTAAKFAPTGQLLGLAPATLDLLSLCSGSWGPIRFGAHFKQDCVVPANMIFSVGQAATFYELYLQYWDKGESVLYALPVLVLNLKDGTRYPNKEADKLGWQLVRRFFLSEAVSGLRNKPDSEGNPDIEETKIPVVLQYAKSLSLRIKVQSGIDIGKVYPPLLIIEYAELSGEQLKNNVMVPLHVDISFESENKLAHAIEVSIIVLSVVSIVWAGIQTLSYSRRAGKVGVDHASLFRLVLLACGRLSDSFFVTVAGAATHTFLFYKGQSVPHMLLPGPYEEYLISTYVIVAFSLKFVEVACMIWHQISIDIFLMDWERPRASGNLPRPQVNGSSSLHNTVPESHKVSIWRTYFVANEWNEIQTVRKTSLSLQLLVVMLCLKVFGWEKWTLAVPDSSFLSPGFTGLSPSNLICRFALAILVYLGVYVLQWLFLVGLYERFFKNFIQDFVDVCSMANVSVFILALENFGYYVHGRSVHGFADTDMQTMLGQLQREEDDLVGHRGLLPSTEQQTFQMMIPSQLRACYRKVMAPLTLSIAPSSKRLSSITAQRKPLGTTVDRSVQAYHSMNKLLAAFLEHALKDLDYEVRSKLFLESVLDMEFAQTQDKGVLYIDNGHSFDAVLFYGNEWTLLTFDLMLFTFIDLMCNNYLLAAIITGLVAEALVFTRKVGGRKNLAKKTLIDERFLI</sequence>
<dbReference type="PANTHER" id="PTHR21274:SF0">
    <property type="entry name" value="MECKELIN"/>
    <property type="match status" value="1"/>
</dbReference>
<keyword evidence="1" id="KW-1133">Transmembrane helix</keyword>
<dbReference type="PANTHER" id="PTHR21274">
    <property type="entry name" value="MECKELIN"/>
    <property type="match status" value="1"/>
</dbReference>
<accession>A0A6J1SWJ5</accession>
<feature type="transmembrane region" description="Helical" evidence="1">
    <location>
        <begin position="928"/>
        <end position="948"/>
    </location>
</feature>
<feature type="transmembrane region" description="Helical" evidence="1">
    <location>
        <begin position="954"/>
        <end position="971"/>
    </location>
</feature>
<keyword evidence="2" id="KW-0732">Signal</keyword>
<evidence type="ECO:0000256" key="2">
    <source>
        <dbReference type="SAM" id="SignalP"/>
    </source>
</evidence>
<dbReference type="GO" id="GO:0060271">
    <property type="term" value="P:cilium assembly"/>
    <property type="evidence" value="ECO:0007669"/>
    <property type="project" value="InterPro"/>
</dbReference>
<organism evidence="3 4">
    <name type="scientific">Frankliniella occidentalis</name>
    <name type="common">Western flower thrips</name>
    <name type="synonym">Euthrips occidentalis</name>
    <dbReference type="NCBI Taxonomy" id="133901"/>
    <lineage>
        <taxon>Eukaryota</taxon>
        <taxon>Metazoa</taxon>
        <taxon>Ecdysozoa</taxon>
        <taxon>Arthropoda</taxon>
        <taxon>Hexapoda</taxon>
        <taxon>Insecta</taxon>
        <taxon>Pterygota</taxon>
        <taxon>Neoptera</taxon>
        <taxon>Paraneoptera</taxon>
        <taxon>Thysanoptera</taxon>
        <taxon>Terebrantia</taxon>
        <taxon>Thripoidea</taxon>
        <taxon>Thripidae</taxon>
        <taxon>Frankliniella</taxon>
    </lineage>
</organism>
<evidence type="ECO:0000256" key="1">
    <source>
        <dbReference type="SAM" id="Phobius"/>
    </source>
</evidence>
<evidence type="ECO:0000313" key="3">
    <source>
        <dbReference type="Proteomes" id="UP000504606"/>
    </source>
</evidence>
<dbReference type="Proteomes" id="UP000504606">
    <property type="component" value="Unplaced"/>
</dbReference>
<protein>
    <submittedName>
        <fullName evidence="4">Meckelin</fullName>
    </submittedName>
</protein>
<dbReference type="AlphaFoldDB" id="A0A6J1SWJ5"/>
<evidence type="ECO:0000313" key="4">
    <source>
        <dbReference type="RefSeq" id="XP_026285614.1"/>
    </source>
</evidence>
<dbReference type="Pfam" id="PF09773">
    <property type="entry name" value="Meckelin"/>
    <property type="match status" value="1"/>
</dbReference>
<dbReference type="InterPro" id="IPR019170">
    <property type="entry name" value="Meckelin"/>
</dbReference>
<feature type="transmembrane region" description="Helical" evidence="1">
    <location>
        <begin position="723"/>
        <end position="745"/>
    </location>
</feature>
<keyword evidence="3" id="KW-1185">Reference proteome</keyword>
<dbReference type="RefSeq" id="XP_026285614.1">
    <property type="nucleotide sequence ID" value="XM_026429829.2"/>
</dbReference>
<dbReference type="GeneID" id="113211461"/>
<dbReference type="OrthoDB" id="419138at2759"/>
<reference evidence="4" key="1">
    <citation type="submission" date="2025-08" db="UniProtKB">
        <authorList>
            <consortium name="RefSeq"/>
        </authorList>
    </citation>
    <scope>IDENTIFICATION</scope>
    <source>
        <tissue evidence="4">Whole organism</tissue>
    </source>
</reference>
<feature type="chain" id="PRO_5026837922" evidence="2">
    <location>
        <begin position="24"/>
        <end position="993"/>
    </location>
</feature>
<gene>
    <name evidence="4" type="primary">LOC113211461</name>
</gene>
<feature type="signal peptide" evidence="2">
    <location>
        <begin position="1"/>
        <end position="23"/>
    </location>
</feature>
<dbReference type="KEGG" id="foc:113211461"/>
<proteinExistence type="predicted"/>
<keyword evidence="1" id="KW-0812">Transmembrane</keyword>
<name>A0A6J1SWJ5_FRAOC</name>
<keyword evidence="1" id="KW-0472">Membrane</keyword>